<reference evidence="1" key="2">
    <citation type="journal article" date="2015" name="Data Brief">
        <title>Shoot transcriptome of the giant reed, Arundo donax.</title>
        <authorList>
            <person name="Barrero R.A."/>
            <person name="Guerrero F.D."/>
            <person name="Moolhuijzen P."/>
            <person name="Goolsby J.A."/>
            <person name="Tidwell J."/>
            <person name="Bellgard S.E."/>
            <person name="Bellgard M.I."/>
        </authorList>
    </citation>
    <scope>NUCLEOTIDE SEQUENCE</scope>
    <source>
        <tissue evidence="1">Shoot tissue taken approximately 20 cm above the soil surface</tissue>
    </source>
</reference>
<accession>A0A0A9CDF1</accession>
<proteinExistence type="predicted"/>
<sequence length="34" mass="4169">MREERTVRTDHKAMIKRFLLCRIHSFSIYESRTG</sequence>
<organism evidence="1">
    <name type="scientific">Arundo donax</name>
    <name type="common">Giant reed</name>
    <name type="synonym">Donax arundinaceus</name>
    <dbReference type="NCBI Taxonomy" id="35708"/>
    <lineage>
        <taxon>Eukaryota</taxon>
        <taxon>Viridiplantae</taxon>
        <taxon>Streptophyta</taxon>
        <taxon>Embryophyta</taxon>
        <taxon>Tracheophyta</taxon>
        <taxon>Spermatophyta</taxon>
        <taxon>Magnoliopsida</taxon>
        <taxon>Liliopsida</taxon>
        <taxon>Poales</taxon>
        <taxon>Poaceae</taxon>
        <taxon>PACMAD clade</taxon>
        <taxon>Arundinoideae</taxon>
        <taxon>Arundineae</taxon>
        <taxon>Arundo</taxon>
    </lineage>
</organism>
<reference evidence="1" key="1">
    <citation type="submission" date="2014-09" db="EMBL/GenBank/DDBJ databases">
        <authorList>
            <person name="Magalhaes I.L.F."/>
            <person name="Oliveira U."/>
            <person name="Santos F.R."/>
            <person name="Vidigal T.H.D.A."/>
            <person name="Brescovit A.D."/>
            <person name="Santos A.J."/>
        </authorList>
    </citation>
    <scope>NUCLEOTIDE SEQUENCE</scope>
    <source>
        <tissue evidence="1">Shoot tissue taken approximately 20 cm above the soil surface</tissue>
    </source>
</reference>
<protein>
    <submittedName>
        <fullName evidence="1">Uncharacterized protein</fullName>
    </submittedName>
</protein>
<dbReference type="EMBL" id="GBRH01225417">
    <property type="protein sequence ID" value="JAD72478.1"/>
    <property type="molecule type" value="Transcribed_RNA"/>
</dbReference>
<evidence type="ECO:0000313" key="1">
    <source>
        <dbReference type="EMBL" id="JAD72478.1"/>
    </source>
</evidence>
<name>A0A0A9CDF1_ARUDO</name>
<dbReference type="AlphaFoldDB" id="A0A0A9CDF1"/>